<reference evidence="2 3" key="1">
    <citation type="submission" date="2020-12" db="EMBL/GenBank/DDBJ databases">
        <title>Concerted genomic and epigenomic changes stabilize Arabidopsis allopolyploids.</title>
        <authorList>
            <person name="Chen Z."/>
        </authorList>
    </citation>
    <scope>NUCLEOTIDE SEQUENCE [LARGE SCALE GENOMIC DNA]</scope>
    <source>
        <strain evidence="2">Allo738</strain>
        <tissue evidence="2">Leaf</tissue>
    </source>
</reference>
<gene>
    <name evidence="2" type="ORF">ISN45_Aa02g013570</name>
</gene>
<feature type="transmembrane region" description="Helical" evidence="1">
    <location>
        <begin position="79"/>
        <end position="102"/>
    </location>
</feature>
<dbReference type="Proteomes" id="UP000694240">
    <property type="component" value="Chromosome 7"/>
</dbReference>
<keyword evidence="1" id="KW-0472">Membrane</keyword>
<evidence type="ECO:0000313" key="2">
    <source>
        <dbReference type="EMBL" id="KAG7586008.1"/>
    </source>
</evidence>
<comment type="caution">
    <text evidence="2">The sequence shown here is derived from an EMBL/GenBank/DDBJ whole genome shotgun (WGS) entry which is preliminary data.</text>
</comment>
<evidence type="ECO:0000313" key="3">
    <source>
        <dbReference type="Proteomes" id="UP000694240"/>
    </source>
</evidence>
<name>A0A8T2BFF3_9BRAS</name>
<keyword evidence="3" id="KW-1185">Reference proteome</keyword>
<protein>
    <recommendedName>
        <fullName evidence="4">Transmembrane protein</fullName>
    </recommendedName>
</protein>
<accession>A0A8T2BFF3</accession>
<keyword evidence="1" id="KW-0812">Transmembrane</keyword>
<proteinExistence type="predicted"/>
<evidence type="ECO:0000256" key="1">
    <source>
        <dbReference type="SAM" id="Phobius"/>
    </source>
</evidence>
<sequence length="153" mass="17043">MLQNSLLTSHYYYGESWRKKKRHSHNRWRKEDWFFDCGCNRSSCSSGRAAFWSDEFQLCGDGDSVSDRFSIAADICSSFMVMVAVLVAAMVGVGVAAAMWMMGIAALVCCGREIGIETGVAGRMVESVVRELGYGRSRYLRDKSEDGYSSSRA</sequence>
<keyword evidence="1" id="KW-1133">Transmembrane helix</keyword>
<dbReference type="AlphaFoldDB" id="A0A8T2BFF3"/>
<organism evidence="2 3">
    <name type="scientific">Arabidopsis thaliana x Arabidopsis arenosa</name>
    <dbReference type="NCBI Taxonomy" id="1240361"/>
    <lineage>
        <taxon>Eukaryota</taxon>
        <taxon>Viridiplantae</taxon>
        <taxon>Streptophyta</taxon>
        <taxon>Embryophyta</taxon>
        <taxon>Tracheophyta</taxon>
        <taxon>Spermatophyta</taxon>
        <taxon>Magnoliopsida</taxon>
        <taxon>eudicotyledons</taxon>
        <taxon>Gunneridae</taxon>
        <taxon>Pentapetalae</taxon>
        <taxon>rosids</taxon>
        <taxon>malvids</taxon>
        <taxon>Brassicales</taxon>
        <taxon>Brassicaceae</taxon>
        <taxon>Camelineae</taxon>
        <taxon>Arabidopsis</taxon>
    </lineage>
</organism>
<evidence type="ECO:0008006" key="4">
    <source>
        <dbReference type="Google" id="ProtNLM"/>
    </source>
</evidence>
<dbReference type="EMBL" id="JAEFBK010000007">
    <property type="protein sequence ID" value="KAG7586008.1"/>
    <property type="molecule type" value="Genomic_DNA"/>
</dbReference>